<evidence type="ECO:0000313" key="10">
    <source>
        <dbReference type="Proteomes" id="UP000008809"/>
    </source>
</evidence>
<keyword evidence="4 7" id="KW-0808">Transferase</keyword>
<keyword evidence="3 7" id="KW-0032">Aminotransferase</keyword>
<dbReference type="InterPro" id="IPR004839">
    <property type="entry name" value="Aminotransferase_I/II_large"/>
</dbReference>
<evidence type="ECO:0000256" key="7">
    <source>
        <dbReference type="RuleBase" id="RU000481"/>
    </source>
</evidence>
<dbReference type="eggNOG" id="COG0436">
    <property type="taxonomic scope" value="Bacteria"/>
</dbReference>
<dbReference type="KEGG" id="rpb:RPB_2076"/>
<dbReference type="GO" id="GO:0004069">
    <property type="term" value="F:L-aspartate:2-oxoglutarate aminotransferase activity"/>
    <property type="evidence" value="ECO:0007669"/>
    <property type="project" value="UniProtKB-EC"/>
</dbReference>
<keyword evidence="5" id="KW-0663">Pyridoxal phosphate</keyword>
<evidence type="ECO:0000256" key="6">
    <source>
        <dbReference type="ARBA" id="ARBA00049185"/>
    </source>
</evidence>
<dbReference type="InterPro" id="IPR015424">
    <property type="entry name" value="PyrdxlP-dep_Trfase"/>
</dbReference>
<dbReference type="InterPro" id="IPR015422">
    <property type="entry name" value="PyrdxlP-dep_Trfase_small"/>
</dbReference>
<dbReference type="Gene3D" id="3.40.640.10">
    <property type="entry name" value="Type I PLP-dependent aspartate aminotransferase-like (Major domain)"/>
    <property type="match status" value="1"/>
</dbReference>
<keyword evidence="10" id="KW-1185">Reference proteome</keyword>
<dbReference type="HOGENOM" id="CLU_560050_0_0_5"/>
<dbReference type="Gene3D" id="3.90.1150.10">
    <property type="entry name" value="Aspartate Aminotransferase, domain 1"/>
    <property type="match status" value="1"/>
</dbReference>
<evidence type="ECO:0000256" key="2">
    <source>
        <dbReference type="ARBA" id="ARBA00007441"/>
    </source>
</evidence>
<gene>
    <name evidence="9" type="ordered locus">RPB_2076</name>
</gene>
<dbReference type="CDD" id="cd00609">
    <property type="entry name" value="AAT_like"/>
    <property type="match status" value="1"/>
</dbReference>
<proteinExistence type="inferred from homology"/>
<dbReference type="STRING" id="316058.RPB_2076"/>
<dbReference type="Pfam" id="PF00155">
    <property type="entry name" value="Aminotran_1_2"/>
    <property type="match status" value="1"/>
</dbReference>
<organism evidence="9 10">
    <name type="scientific">Rhodopseudomonas palustris (strain HaA2)</name>
    <dbReference type="NCBI Taxonomy" id="316058"/>
    <lineage>
        <taxon>Bacteria</taxon>
        <taxon>Pseudomonadati</taxon>
        <taxon>Pseudomonadota</taxon>
        <taxon>Alphaproteobacteria</taxon>
        <taxon>Hyphomicrobiales</taxon>
        <taxon>Nitrobacteraceae</taxon>
        <taxon>Rhodopseudomonas</taxon>
    </lineage>
</organism>
<evidence type="ECO:0000313" key="9">
    <source>
        <dbReference type="EMBL" id="ABD06782.1"/>
    </source>
</evidence>
<dbReference type="PANTHER" id="PTHR46383:SF1">
    <property type="entry name" value="ASPARTATE AMINOTRANSFERASE"/>
    <property type="match status" value="1"/>
</dbReference>
<comment type="similarity">
    <text evidence="2 7">Belongs to the class-I pyridoxal-phosphate-dependent aminotransferase family.</text>
</comment>
<evidence type="ECO:0000256" key="4">
    <source>
        <dbReference type="ARBA" id="ARBA00022679"/>
    </source>
</evidence>
<dbReference type="InterPro" id="IPR004838">
    <property type="entry name" value="NHTrfase_class1_PyrdxlP-BS"/>
</dbReference>
<evidence type="ECO:0000256" key="3">
    <source>
        <dbReference type="ARBA" id="ARBA00022576"/>
    </source>
</evidence>
<dbReference type="PROSITE" id="PS00105">
    <property type="entry name" value="AA_TRANSFER_CLASS_1"/>
    <property type="match status" value="1"/>
</dbReference>
<evidence type="ECO:0000256" key="1">
    <source>
        <dbReference type="ARBA" id="ARBA00001933"/>
    </source>
</evidence>
<dbReference type="GO" id="GO:0006520">
    <property type="term" value="P:amino acid metabolic process"/>
    <property type="evidence" value="ECO:0007669"/>
    <property type="project" value="InterPro"/>
</dbReference>
<reference evidence="9 10" key="1">
    <citation type="submission" date="2006-01" db="EMBL/GenBank/DDBJ databases">
        <title>Complete sequence of Rhodopseudomonas palustris HaA2.</title>
        <authorList>
            <consortium name="US DOE Joint Genome Institute"/>
            <person name="Copeland A."/>
            <person name="Lucas S."/>
            <person name="Lapidus A."/>
            <person name="Barry K."/>
            <person name="Detter J.C."/>
            <person name="Glavina T."/>
            <person name="Hammon N."/>
            <person name="Israni S."/>
            <person name="Pitluck S."/>
            <person name="Chain P."/>
            <person name="Malfatti S."/>
            <person name="Shin M."/>
            <person name="Vergez L."/>
            <person name="Schmutz J."/>
            <person name="Larimer F."/>
            <person name="Land M."/>
            <person name="Hauser L."/>
            <person name="Pelletier D.A."/>
            <person name="Kyrpides N."/>
            <person name="Anderson I."/>
            <person name="Oda Y."/>
            <person name="Harwood C.S."/>
            <person name="Richardson P."/>
        </authorList>
    </citation>
    <scope>NUCLEOTIDE SEQUENCE [LARGE SCALE GENOMIC DNA]</scope>
    <source>
        <strain evidence="9 10">HaA2</strain>
    </source>
</reference>
<feature type="domain" description="Aminotransferase class I/classII large" evidence="8">
    <location>
        <begin position="53"/>
        <end position="294"/>
    </location>
</feature>
<dbReference type="AlphaFoldDB" id="Q2IYC8"/>
<protein>
    <recommendedName>
        <fullName evidence="7">Aminotransferase</fullName>
        <ecNumber evidence="7">2.6.1.-</ecNumber>
    </recommendedName>
</protein>
<comment type="cofactor">
    <cofactor evidence="1 7">
        <name>pyridoxal 5'-phosphate</name>
        <dbReference type="ChEBI" id="CHEBI:597326"/>
    </cofactor>
</comment>
<evidence type="ECO:0000259" key="8">
    <source>
        <dbReference type="Pfam" id="PF00155"/>
    </source>
</evidence>
<name>Q2IYC8_RHOP2</name>
<evidence type="ECO:0000256" key="5">
    <source>
        <dbReference type="ARBA" id="ARBA00022898"/>
    </source>
</evidence>
<accession>Q2IYC8</accession>
<dbReference type="InterPro" id="IPR015421">
    <property type="entry name" value="PyrdxlP-dep_Trfase_major"/>
</dbReference>
<dbReference type="GO" id="GO:0030170">
    <property type="term" value="F:pyridoxal phosphate binding"/>
    <property type="evidence" value="ECO:0007669"/>
    <property type="project" value="InterPro"/>
</dbReference>
<dbReference type="InterPro" id="IPR050596">
    <property type="entry name" value="AspAT/PAT-like"/>
</dbReference>
<dbReference type="Proteomes" id="UP000008809">
    <property type="component" value="Chromosome"/>
</dbReference>
<sequence>MRVFPHRRAYRKRRPLSRIVAMTYRSLERANAYFYDPARRRAVIARHGGVGYLSSGVNHLQTPRVLLDLAARELRERRLIENYTAPGGALGIGAAIAFEMHDRLGRPARGAIAPANVCLTVGATGALAGAFRYLADEVCARSALVLGLNYSFFSIVCDEVGIAYRIARSELRDRLLPTADEACARIAAERPDVVVLSQPTNPSGETYDSGELRRVVDAVAQAGGWLVFDEVPSLAAADEDDLPAPLADDTLATFPPRLIWIGSYSKSRSLAGLRAGYLLAAQPVVDFVRKHNERQSWSPVNAGSSALTADMILRVMARRLRRSPGRDAQRIVARTARDARHYLELFAPFSDDFARFDGIWRFLDGELDWPTALESYTADLATIGATCRANWSDFEQRIGPYLAHRIALQSGFNHCVRLATGMTEWDFVTAAFDQAGTDFYTETVFADHDDASSTDFWVRVSCAAEPDMFERGVDRLAHFLDAASARR</sequence>
<dbReference type="PANTHER" id="PTHR46383">
    <property type="entry name" value="ASPARTATE AMINOTRANSFERASE"/>
    <property type="match status" value="1"/>
</dbReference>
<dbReference type="SUPFAM" id="SSF53383">
    <property type="entry name" value="PLP-dependent transferases"/>
    <property type="match status" value="1"/>
</dbReference>
<dbReference type="EMBL" id="CP000250">
    <property type="protein sequence ID" value="ABD06782.1"/>
    <property type="molecule type" value="Genomic_DNA"/>
</dbReference>
<comment type="catalytic activity">
    <reaction evidence="6">
        <text>L-aspartate + 2-oxoglutarate = oxaloacetate + L-glutamate</text>
        <dbReference type="Rhea" id="RHEA:21824"/>
        <dbReference type="ChEBI" id="CHEBI:16452"/>
        <dbReference type="ChEBI" id="CHEBI:16810"/>
        <dbReference type="ChEBI" id="CHEBI:29985"/>
        <dbReference type="ChEBI" id="CHEBI:29991"/>
        <dbReference type="EC" id="2.6.1.1"/>
    </reaction>
</comment>
<dbReference type="EC" id="2.6.1.-" evidence="7"/>